<evidence type="ECO:0000256" key="5">
    <source>
        <dbReference type="ARBA" id="ARBA00023136"/>
    </source>
</evidence>
<reference evidence="9 10" key="1">
    <citation type="submission" date="2018-12" db="EMBL/GenBank/DDBJ databases">
        <authorList>
            <person name="Chong R.A."/>
        </authorList>
    </citation>
    <scope>NUCLEOTIDE SEQUENCE [LARGE SCALE GENOMIC DNA]</scope>
    <source>
        <strain evidence="9 10">Aar</strain>
    </source>
</reference>
<dbReference type="GO" id="GO:0016787">
    <property type="term" value="F:hydrolase activity"/>
    <property type="evidence" value="ECO:0007669"/>
    <property type="project" value="UniProtKB-KW"/>
</dbReference>
<dbReference type="PANTHER" id="PTHR11910">
    <property type="entry name" value="ATP SYNTHASE DELTA CHAIN"/>
    <property type="match status" value="1"/>
</dbReference>
<dbReference type="OrthoDB" id="9816221at2"/>
<dbReference type="NCBIfam" id="TIGR01145">
    <property type="entry name" value="ATP_synt_delta"/>
    <property type="match status" value="1"/>
</dbReference>
<protein>
    <recommendedName>
        <fullName evidence="8">ATP synthase subunit delta</fullName>
    </recommendedName>
    <alternativeName>
        <fullName evidence="8">ATP synthase F(1) sector subunit delta</fullName>
    </alternativeName>
    <alternativeName>
        <fullName evidence="8">F-type ATPase subunit delta</fullName>
        <shortName evidence="8">F-ATPase subunit delta</shortName>
    </alternativeName>
</protein>
<sequence length="177" mass="20646">MSLEDTIARPYAKAIFETAVENNSIEEWKDLLIFISKISSYKKMKNFLSGSLSSKYLSKVFIEVSKDMVTKNSINFIKLLAENQRFKISKNILKKFLQLEACYKNIIVVELKSGSPLKDWQFKYIKEKLEQFFSRKIKFVCKRDADIIDGIIVKINDTVFDLSVQNYLKQLSSVLKF</sequence>
<dbReference type="AlphaFoldDB" id="A0A4D6XH45"/>
<dbReference type="Pfam" id="PF00213">
    <property type="entry name" value="OSCP"/>
    <property type="match status" value="1"/>
</dbReference>
<keyword evidence="7 8" id="KW-0066">ATP synthesis</keyword>
<keyword evidence="6 8" id="KW-0139">CF(1)</keyword>
<name>A0A4D6XH45_9GAMM</name>
<keyword evidence="9" id="KW-0378">Hydrolase</keyword>
<dbReference type="InterPro" id="IPR026015">
    <property type="entry name" value="ATP_synth_OSCP/delta_N_sf"/>
</dbReference>
<evidence type="ECO:0000256" key="8">
    <source>
        <dbReference type="HAMAP-Rule" id="MF_01416"/>
    </source>
</evidence>
<evidence type="ECO:0000256" key="3">
    <source>
        <dbReference type="ARBA" id="ARBA00022781"/>
    </source>
</evidence>
<keyword evidence="3 8" id="KW-0375">Hydrogen ion transport</keyword>
<comment type="subcellular location">
    <subcellularLocation>
        <location evidence="8">Cell membrane</location>
        <topology evidence="8">Peripheral membrane protein</topology>
    </subcellularLocation>
    <subcellularLocation>
        <location evidence="1">Membrane</location>
    </subcellularLocation>
</comment>
<evidence type="ECO:0000256" key="7">
    <source>
        <dbReference type="ARBA" id="ARBA00023310"/>
    </source>
</evidence>
<organism evidence="9 10">
    <name type="scientific">Buchnera aphidicola</name>
    <name type="common">Artemisaphis artemisicola</name>
    <dbReference type="NCBI Taxonomy" id="1241836"/>
    <lineage>
        <taxon>Bacteria</taxon>
        <taxon>Pseudomonadati</taxon>
        <taxon>Pseudomonadota</taxon>
        <taxon>Gammaproteobacteria</taxon>
        <taxon>Enterobacterales</taxon>
        <taxon>Erwiniaceae</taxon>
        <taxon>Buchnera</taxon>
    </lineage>
</organism>
<dbReference type="GO" id="GO:0045259">
    <property type="term" value="C:proton-transporting ATP synthase complex"/>
    <property type="evidence" value="ECO:0007669"/>
    <property type="project" value="UniProtKB-KW"/>
</dbReference>
<reference evidence="9 10" key="2">
    <citation type="submission" date="2019-05" db="EMBL/GenBank/DDBJ databases">
        <title>Genome evolution of the obligate endosymbiont Buchnera aphidicola.</title>
        <authorList>
            <person name="Moran N.A."/>
        </authorList>
    </citation>
    <scope>NUCLEOTIDE SEQUENCE [LARGE SCALE GENOMIC DNA]</scope>
    <source>
        <strain evidence="9 10">Aar</strain>
    </source>
</reference>
<gene>
    <name evidence="8" type="primary">atpH</name>
    <name evidence="9" type="ORF">D9V59_00025</name>
</gene>
<evidence type="ECO:0000313" key="9">
    <source>
        <dbReference type="EMBL" id="QCI15712.1"/>
    </source>
</evidence>
<dbReference type="SUPFAM" id="SSF47928">
    <property type="entry name" value="N-terminal domain of the delta subunit of the F1F0-ATP synthase"/>
    <property type="match status" value="1"/>
</dbReference>
<evidence type="ECO:0000256" key="1">
    <source>
        <dbReference type="ARBA" id="ARBA00004370"/>
    </source>
</evidence>
<dbReference type="EMBL" id="CP034900">
    <property type="protein sequence ID" value="QCI15712.1"/>
    <property type="molecule type" value="Genomic_DNA"/>
</dbReference>
<dbReference type="GO" id="GO:0046933">
    <property type="term" value="F:proton-transporting ATP synthase activity, rotational mechanism"/>
    <property type="evidence" value="ECO:0007669"/>
    <property type="project" value="UniProtKB-UniRule"/>
</dbReference>
<dbReference type="InterPro" id="IPR000711">
    <property type="entry name" value="ATPase_OSCP/dsu"/>
</dbReference>
<keyword evidence="4 8" id="KW-0406">Ion transport</keyword>
<accession>A0A4D6XH45</accession>
<keyword evidence="8" id="KW-1003">Cell membrane</keyword>
<evidence type="ECO:0000256" key="4">
    <source>
        <dbReference type="ARBA" id="ARBA00023065"/>
    </source>
</evidence>
<comment type="similarity">
    <text evidence="8">Belongs to the ATPase delta chain family.</text>
</comment>
<evidence type="ECO:0000313" key="10">
    <source>
        <dbReference type="Proteomes" id="UP000298654"/>
    </source>
</evidence>
<dbReference type="Proteomes" id="UP000298654">
    <property type="component" value="Chromosome"/>
</dbReference>
<dbReference type="HAMAP" id="MF_01416">
    <property type="entry name" value="ATP_synth_delta_bact"/>
    <property type="match status" value="1"/>
</dbReference>
<dbReference type="PRINTS" id="PR00125">
    <property type="entry name" value="ATPASEDELTA"/>
</dbReference>
<keyword evidence="5 8" id="KW-0472">Membrane</keyword>
<proteinExistence type="inferred from homology"/>
<dbReference type="RefSeq" id="WP_158363880.1">
    <property type="nucleotide sequence ID" value="NZ_CP034900.1"/>
</dbReference>
<comment type="function">
    <text evidence="8">F(1)F(0) ATP synthase produces ATP from ADP in the presence of a proton or sodium gradient. F-type ATPases consist of two structural domains, F(1) containing the extramembraneous catalytic core and F(0) containing the membrane proton channel, linked together by a central stalk and a peripheral stalk. During catalysis, ATP synthesis in the catalytic domain of F(1) is coupled via a rotary mechanism of the central stalk subunits to proton translocation.</text>
</comment>
<evidence type="ECO:0000256" key="6">
    <source>
        <dbReference type="ARBA" id="ARBA00023196"/>
    </source>
</evidence>
<dbReference type="GO" id="GO:0005886">
    <property type="term" value="C:plasma membrane"/>
    <property type="evidence" value="ECO:0007669"/>
    <property type="project" value="UniProtKB-SubCell"/>
</dbReference>
<keyword evidence="2 8" id="KW-0813">Transport</keyword>
<evidence type="ECO:0000256" key="2">
    <source>
        <dbReference type="ARBA" id="ARBA00022448"/>
    </source>
</evidence>
<comment type="function">
    <text evidence="8">This protein is part of the stalk that links CF(0) to CF(1). It either transmits conformational changes from CF(0) to CF(1) or is implicated in proton conduction.</text>
</comment>
<dbReference type="Gene3D" id="1.10.520.20">
    <property type="entry name" value="N-terminal domain of the delta subunit of the F1F0-ATP synthase"/>
    <property type="match status" value="1"/>
</dbReference>
<dbReference type="NCBIfam" id="NF004402">
    <property type="entry name" value="PRK05758.2-2"/>
    <property type="match status" value="1"/>
</dbReference>